<dbReference type="RefSeq" id="XP_071911865.1">
    <property type="nucleotide sequence ID" value="XM_072055764.1"/>
</dbReference>
<feature type="transmembrane region" description="Helical" evidence="1">
    <location>
        <begin position="121"/>
        <end position="139"/>
    </location>
</feature>
<proteinExistence type="predicted"/>
<reference evidence="3 4" key="1">
    <citation type="submission" date="2025-05" db="UniProtKB">
        <authorList>
            <consortium name="RefSeq"/>
        </authorList>
    </citation>
    <scope>IDENTIFICATION</scope>
    <source>
        <tissue evidence="3 4">Leaves</tissue>
    </source>
</reference>
<keyword evidence="1" id="KW-0812">Transmembrane</keyword>
<feature type="transmembrane region" description="Helical" evidence="1">
    <location>
        <begin position="88"/>
        <end position="109"/>
    </location>
</feature>
<dbReference type="GeneID" id="140004462"/>
<sequence length="248" mass="28940">MRRCLCFFVMFCFDFPKYLEILGLKRWSFSGFFLYLDWLYSFYFSGDFSSTASTTGCNTIWDERPYDGGVCSRGLMQYLYHQRQRPAVSINVVFLQKYFVILCTTWLPYPSRFMDNVTRMIIALLIGGSSFQNITLPVLKRGGVCLYMTMLGTIRYGYFPRMHGNVIFVVQNLEEVLVECLTGFEVILGNAFHEKESPRFRYEAIVQFCGWFVEGKLRIPKGEGNTIVGFEQVLMEIAHIHEKINRFT</sequence>
<evidence type="ECO:0000313" key="4">
    <source>
        <dbReference type="RefSeq" id="XP_071911864.1"/>
    </source>
</evidence>
<keyword evidence="1" id="KW-1133">Transmembrane helix</keyword>
<dbReference type="RefSeq" id="XP_071911866.1">
    <property type="nucleotide sequence ID" value="XM_072055765.1"/>
</dbReference>
<dbReference type="RefSeq" id="XP_071911863.1">
    <property type="nucleotide sequence ID" value="XM_072055762.1"/>
</dbReference>
<evidence type="ECO:0000256" key="1">
    <source>
        <dbReference type="SAM" id="Phobius"/>
    </source>
</evidence>
<protein>
    <submittedName>
        <fullName evidence="3 4">Uncharacterized protein isoform X1</fullName>
    </submittedName>
</protein>
<name>A0ABM4UX50_COFAR</name>
<dbReference type="RefSeq" id="XP_071911864.1">
    <property type="nucleotide sequence ID" value="XM_072055763.1"/>
</dbReference>
<evidence type="ECO:0000313" key="2">
    <source>
        <dbReference type="Proteomes" id="UP001652660"/>
    </source>
</evidence>
<keyword evidence="1" id="KW-0472">Membrane</keyword>
<accession>A0ABM4UX50</accession>
<evidence type="ECO:0000313" key="5">
    <source>
        <dbReference type="RefSeq" id="XP_071911865.1"/>
    </source>
</evidence>
<evidence type="ECO:0000313" key="3">
    <source>
        <dbReference type="RefSeq" id="XP_071911863.1"/>
    </source>
</evidence>
<dbReference type="Proteomes" id="UP001652660">
    <property type="component" value="Chromosome 6e"/>
</dbReference>
<organism evidence="2 5">
    <name type="scientific">Coffea arabica</name>
    <name type="common">Arabian coffee</name>
    <dbReference type="NCBI Taxonomy" id="13443"/>
    <lineage>
        <taxon>Eukaryota</taxon>
        <taxon>Viridiplantae</taxon>
        <taxon>Streptophyta</taxon>
        <taxon>Embryophyta</taxon>
        <taxon>Tracheophyta</taxon>
        <taxon>Spermatophyta</taxon>
        <taxon>Magnoliopsida</taxon>
        <taxon>eudicotyledons</taxon>
        <taxon>Gunneridae</taxon>
        <taxon>Pentapetalae</taxon>
        <taxon>asterids</taxon>
        <taxon>lamiids</taxon>
        <taxon>Gentianales</taxon>
        <taxon>Rubiaceae</taxon>
        <taxon>Ixoroideae</taxon>
        <taxon>Gardenieae complex</taxon>
        <taxon>Bertiereae - Coffeeae clade</taxon>
        <taxon>Coffeeae</taxon>
        <taxon>Coffea</taxon>
    </lineage>
</organism>
<keyword evidence="2" id="KW-1185">Reference proteome</keyword>
<gene>
    <name evidence="3 4 5 6" type="primary">LOC140004462</name>
</gene>
<evidence type="ECO:0000313" key="6">
    <source>
        <dbReference type="RefSeq" id="XP_071911866.1"/>
    </source>
</evidence>